<dbReference type="RefSeq" id="WP_020541000.1">
    <property type="nucleotide sequence ID" value="NZ_CP068985.1"/>
</dbReference>
<evidence type="ECO:0000313" key="6">
    <source>
        <dbReference type="Proteomes" id="UP000824681"/>
    </source>
</evidence>
<dbReference type="EC" id="2.7.8.-" evidence="5"/>
<evidence type="ECO:0000256" key="2">
    <source>
        <dbReference type="ARBA" id="ARBA00022679"/>
    </source>
</evidence>
<keyword evidence="6" id="KW-1185">Reference proteome</keyword>
<dbReference type="PANTHER" id="PTHR12215">
    <property type="entry name" value="PHOSPHOPANTETHEINE TRANSFERASE"/>
    <property type="match status" value="1"/>
</dbReference>
<protein>
    <submittedName>
        <fullName evidence="5">4'-phosphopantetheinyl transferase sfp</fullName>
        <ecNumber evidence="5">2.7.8.-</ecNumber>
    </submittedName>
</protein>
<proteinExistence type="inferred from homology"/>
<dbReference type="Pfam" id="PF22624">
    <property type="entry name" value="AASDHPPT_N"/>
    <property type="match status" value="1"/>
</dbReference>
<dbReference type="EMBL" id="CP068985">
    <property type="protein sequence ID" value="QYC42680.1"/>
    <property type="molecule type" value="Genomic_DNA"/>
</dbReference>
<feature type="domain" description="4'-phosphopantetheinyl transferase" evidence="3">
    <location>
        <begin position="113"/>
        <end position="187"/>
    </location>
</feature>
<dbReference type="InterPro" id="IPR008278">
    <property type="entry name" value="4-PPantetheinyl_Trfase_dom"/>
</dbReference>
<feature type="domain" description="4'-phosphopantetheinyl transferase N-terminal" evidence="4">
    <location>
        <begin position="25"/>
        <end position="104"/>
    </location>
</feature>
<sequence>MGVTGPGARAWRVFLDGPERPGRWECLSAGERERALGLATALDRRRYVAAHAALRTVLGRACGVPPHRVRLTADEAGRPCLHPPAGGGAPDFNLSHSDAWALIALAPPGTRAGADVERMRDDLDPLAMAARLYQPEETARLRAAAPGAARTGGYFRLWTAKEAFVKATGAGLAGLTDVLVTERPGTREGSATSLRSRSLSGPVRWLAVAPGYAAALVTIASTPAPRTG</sequence>
<gene>
    <name evidence="5" type="primary">sfp</name>
    <name evidence="5" type="ORF">Nocox_25385</name>
</gene>
<keyword evidence="2 5" id="KW-0808">Transferase</keyword>
<evidence type="ECO:0000259" key="4">
    <source>
        <dbReference type="Pfam" id="PF22624"/>
    </source>
</evidence>
<dbReference type="Proteomes" id="UP000824681">
    <property type="component" value="Chromosome"/>
</dbReference>
<evidence type="ECO:0000256" key="1">
    <source>
        <dbReference type="ARBA" id="ARBA00010990"/>
    </source>
</evidence>
<evidence type="ECO:0000259" key="3">
    <source>
        <dbReference type="Pfam" id="PF01648"/>
    </source>
</evidence>
<dbReference type="PANTHER" id="PTHR12215:SF10">
    <property type="entry name" value="L-AMINOADIPATE-SEMIALDEHYDE DEHYDROGENASE-PHOSPHOPANTETHEINYL TRANSFERASE"/>
    <property type="match status" value="1"/>
</dbReference>
<dbReference type="InterPro" id="IPR050559">
    <property type="entry name" value="P-Pant_transferase_sf"/>
</dbReference>
<reference evidence="5 6" key="1">
    <citation type="journal article" date="2021" name="ACS Chem. Biol.">
        <title>Genomic-Led Discovery of a Novel Glycopeptide Antibiotic by Nonomuraea coxensis DSM 45129.</title>
        <authorList>
            <person name="Yushchuk O."/>
            <person name="Vior N.M."/>
            <person name="Andreo-Vidal A."/>
            <person name="Berini F."/>
            <person name="Ruckert C."/>
            <person name="Busche T."/>
            <person name="Binda E."/>
            <person name="Kalinowski J."/>
            <person name="Truman A.W."/>
            <person name="Marinelli F."/>
        </authorList>
    </citation>
    <scope>NUCLEOTIDE SEQUENCE [LARGE SCALE GENOMIC DNA]</scope>
    <source>
        <strain evidence="5 6">DSM 45129</strain>
    </source>
</reference>
<dbReference type="InterPro" id="IPR037143">
    <property type="entry name" value="4-PPantetheinyl_Trfase_dom_sf"/>
</dbReference>
<dbReference type="Gene3D" id="3.90.470.20">
    <property type="entry name" value="4'-phosphopantetheinyl transferase domain"/>
    <property type="match status" value="1"/>
</dbReference>
<organism evidence="5 6">
    <name type="scientific">Nonomuraea coxensis DSM 45129</name>
    <dbReference type="NCBI Taxonomy" id="1122611"/>
    <lineage>
        <taxon>Bacteria</taxon>
        <taxon>Bacillati</taxon>
        <taxon>Actinomycetota</taxon>
        <taxon>Actinomycetes</taxon>
        <taxon>Streptosporangiales</taxon>
        <taxon>Streptosporangiaceae</taxon>
        <taxon>Nonomuraea</taxon>
    </lineage>
</organism>
<dbReference type="GO" id="GO:0016740">
    <property type="term" value="F:transferase activity"/>
    <property type="evidence" value="ECO:0007669"/>
    <property type="project" value="UniProtKB-KW"/>
</dbReference>
<dbReference type="Pfam" id="PF01648">
    <property type="entry name" value="ACPS"/>
    <property type="match status" value="1"/>
</dbReference>
<evidence type="ECO:0000313" key="5">
    <source>
        <dbReference type="EMBL" id="QYC42680.1"/>
    </source>
</evidence>
<comment type="similarity">
    <text evidence="1">Belongs to the P-Pant transferase superfamily. Gsp/Sfp/HetI/AcpT family.</text>
</comment>
<name>A0ABX8U4R9_9ACTN</name>
<dbReference type="SUPFAM" id="SSF56214">
    <property type="entry name" value="4'-phosphopantetheinyl transferase"/>
    <property type="match status" value="2"/>
</dbReference>
<accession>A0ABX8U4R9</accession>
<dbReference type="InterPro" id="IPR055066">
    <property type="entry name" value="AASDHPPT_N"/>
</dbReference>